<dbReference type="Proteomes" id="UP000796761">
    <property type="component" value="Unassembled WGS sequence"/>
</dbReference>
<dbReference type="GO" id="GO:0016787">
    <property type="term" value="F:hydrolase activity"/>
    <property type="evidence" value="ECO:0007669"/>
    <property type="project" value="UniProtKB-KW"/>
</dbReference>
<evidence type="ECO:0000256" key="2">
    <source>
        <dbReference type="SAM" id="MobiDB-lite"/>
    </source>
</evidence>
<dbReference type="InterPro" id="IPR029054">
    <property type="entry name" value="dUTPase-like"/>
</dbReference>
<proteinExistence type="predicted"/>
<dbReference type="Pfam" id="PF00692">
    <property type="entry name" value="dUTPase"/>
    <property type="match status" value="1"/>
</dbReference>
<dbReference type="SUPFAM" id="SSF51283">
    <property type="entry name" value="dUTPase-like"/>
    <property type="match status" value="1"/>
</dbReference>
<sequence length="409" mass="43745">MACQDDPRYGVGPDMLLGIGDFADVTKQIAYEPLVLEQCQKTGIAALIQTMETSAPKHSFATIVQGTDESFLWFAEKLTASVERQVDDSTSRMLLLKTLARSNCNAECRRIIEVLLDNPSLLQMAKAYAKMGTTGCKVAAVATALRPTWKGQQGGKQKQANYQAGKKKRKKMQKGTTPLFLCGRCGRPNHMANACKAMVHVNGQPLLGLGNGQRSAKGKCTQTSVFPIPRADGDLLVKLTASTSGSADVDLCTTEMVVLTDSAVHKIPLDAFGPLGDGLSALLMGRSSTTAQGIVVHLGLVDADYTGRIYAMVSTSTPPLTIPEKTWIAQLVPFKSSVHRAENQVRGGSGFGSTGLPQVLWTDVLTKKHPEKTCTLSISGATPSEIHLRCILDMGADAMIVSIAAWPPD</sequence>
<evidence type="ECO:0000313" key="6">
    <source>
        <dbReference type="Proteomes" id="UP000796761"/>
    </source>
</evidence>
<dbReference type="PANTHER" id="PTHR40389:SF3">
    <property type="entry name" value="IGE-BINDING PROTEIN"/>
    <property type="match status" value="1"/>
</dbReference>
<dbReference type="InterPro" id="IPR008919">
    <property type="entry name" value="Retrov_capsid_N"/>
</dbReference>
<keyword evidence="1" id="KW-0378">Hydrolase</keyword>
<keyword evidence="6" id="KW-1185">Reference proteome</keyword>
<dbReference type="InterPro" id="IPR033704">
    <property type="entry name" value="dUTPase_trimeric"/>
</dbReference>
<feature type="region of interest" description="Disordered" evidence="2">
    <location>
        <begin position="150"/>
        <end position="169"/>
    </location>
</feature>
<evidence type="ECO:0000259" key="4">
    <source>
        <dbReference type="Pfam" id="PF19317"/>
    </source>
</evidence>
<gene>
    <name evidence="5" type="ORF">HGM15179_019142</name>
</gene>
<dbReference type="InterPro" id="IPR021109">
    <property type="entry name" value="Peptidase_aspartic_dom_sf"/>
</dbReference>
<dbReference type="PANTHER" id="PTHR40389">
    <property type="entry name" value="ENDOGENOUS RETROVIRUS GROUP K MEMBER 24 GAG POLYPROTEIN-RELATED"/>
    <property type="match status" value="1"/>
</dbReference>
<reference evidence="5" key="1">
    <citation type="submission" date="2019-04" db="EMBL/GenBank/DDBJ databases">
        <title>Genome assembly of Zosterops borbonicus 15179.</title>
        <authorList>
            <person name="Leroy T."/>
            <person name="Anselmetti Y."/>
            <person name="Tilak M.-K."/>
            <person name="Nabholz B."/>
        </authorList>
    </citation>
    <scope>NUCLEOTIDE SEQUENCE</scope>
    <source>
        <strain evidence="5">HGM_15179</strain>
        <tissue evidence="5">Muscle</tissue>
    </source>
</reference>
<name>A0A8K1D9A0_9PASS</name>
<dbReference type="InterPro" id="IPR036157">
    <property type="entry name" value="dUTPase-like_sf"/>
</dbReference>
<dbReference type="Pfam" id="PF00607">
    <property type="entry name" value="Gag_p24"/>
    <property type="match status" value="1"/>
</dbReference>
<evidence type="ECO:0000259" key="3">
    <source>
        <dbReference type="Pfam" id="PF00692"/>
    </source>
</evidence>
<dbReference type="InterPro" id="IPR050195">
    <property type="entry name" value="Primate_lentivir_Gag_pol-like"/>
</dbReference>
<dbReference type="Pfam" id="PF14787">
    <property type="entry name" value="zf-CCHC_5"/>
    <property type="match status" value="1"/>
</dbReference>
<accession>A0A8K1D9A0</accession>
<feature type="domain" description="dUTPase-like" evidence="3">
    <location>
        <begin position="240"/>
        <end position="355"/>
    </location>
</feature>
<dbReference type="OrthoDB" id="9900537at2759"/>
<evidence type="ECO:0000256" key="1">
    <source>
        <dbReference type="ARBA" id="ARBA00022801"/>
    </source>
</evidence>
<evidence type="ECO:0008006" key="7">
    <source>
        <dbReference type="Google" id="ProtNLM"/>
    </source>
</evidence>
<dbReference type="Gene3D" id="2.40.70.10">
    <property type="entry name" value="Acid Proteases"/>
    <property type="match status" value="1"/>
</dbReference>
<dbReference type="Gene3D" id="1.10.1200.30">
    <property type="match status" value="1"/>
</dbReference>
<dbReference type="CDD" id="cd07557">
    <property type="entry name" value="trimeric_dUTPase"/>
    <property type="match status" value="1"/>
</dbReference>
<dbReference type="Pfam" id="PF19317">
    <property type="entry name" value="Gag_p24_C"/>
    <property type="match status" value="1"/>
</dbReference>
<dbReference type="Gene3D" id="2.70.40.10">
    <property type="match status" value="1"/>
</dbReference>
<evidence type="ECO:0000313" key="5">
    <source>
        <dbReference type="EMBL" id="TRZ07968.1"/>
    </source>
</evidence>
<comment type="caution">
    <text evidence="5">The sequence shown here is derived from an EMBL/GenBank/DDBJ whole genome shotgun (WGS) entry which is preliminary data.</text>
</comment>
<dbReference type="GO" id="GO:0016032">
    <property type="term" value="P:viral process"/>
    <property type="evidence" value="ECO:0007669"/>
    <property type="project" value="InterPro"/>
</dbReference>
<feature type="domain" description="Retroviral nucleocapsid Gag protein p24 C-terminal" evidence="4">
    <location>
        <begin position="57"/>
        <end position="127"/>
    </location>
</feature>
<protein>
    <recommendedName>
        <fullName evidence="7">Peptidase A2 domain-containing protein</fullName>
    </recommendedName>
</protein>
<dbReference type="InterPro" id="IPR045345">
    <property type="entry name" value="Gag_p24_C"/>
</dbReference>
<organism evidence="5 6">
    <name type="scientific">Zosterops borbonicus</name>
    <dbReference type="NCBI Taxonomy" id="364589"/>
    <lineage>
        <taxon>Eukaryota</taxon>
        <taxon>Metazoa</taxon>
        <taxon>Chordata</taxon>
        <taxon>Craniata</taxon>
        <taxon>Vertebrata</taxon>
        <taxon>Euteleostomi</taxon>
        <taxon>Archelosauria</taxon>
        <taxon>Archosauria</taxon>
        <taxon>Dinosauria</taxon>
        <taxon>Saurischia</taxon>
        <taxon>Theropoda</taxon>
        <taxon>Coelurosauria</taxon>
        <taxon>Aves</taxon>
        <taxon>Neognathae</taxon>
        <taxon>Neoaves</taxon>
        <taxon>Telluraves</taxon>
        <taxon>Australaves</taxon>
        <taxon>Passeriformes</taxon>
        <taxon>Sylvioidea</taxon>
        <taxon>Zosteropidae</taxon>
        <taxon>Zosterops</taxon>
    </lineage>
</organism>
<dbReference type="Gene3D" id="1.10.375.10">
    <property type="entry name" value="Human Immunodeficiency Virus Type 1 Capsid Protein"/>
    <property type="match status" value="1"/>
</dbReference>
<dbReference type="SUPFAM" id="SSF47353">
    <property type="entry name" value="Retrovirus capsid dimerization domain-like"/>
    <property type="match status" value="1"/>
</dbReference>
<dbReference type="AlphaFoldDB" id="A0A8K1D9A0"/>
<feature type="compositionally biased region" description="Low complexity" evidence="2">
    <location>
        <begin position="155"/>
        <end position="164"/>
    </location>
</feature>
<dbReference type="EMBL" id="SWJQ01001553">
    <property type="protein sequence ID" value="TRZ07968.1"/>
    <property type="molecule type" value="Genomic_DNA"/>
</dbReference>
<dbReference type="InterPro" id="IPR008916">
    <property type="entry name" value="Retrov_capsid_C"/>
</dbReference>